<evidence type="ECO:0000256" key="3">
    <source>
        <dbReference type="ARBA" id="ARBA00022576"/>
    </source>
</evidence>
<comment type="cofactor">
    <cofactor evidence="1">
        <name>pyridoxal 5'-phosphate</name>
        <dbReference type="ChEBI" id="CHEBI:597326"/>
    </cofactor>
</comment>
<feature type="non-terminal residue" evidence="5">
    <location>
        <position position="1"/>
    </location>
</feature>
<keyword evidence="6" id="KW-1185">Reference proteome</keyword>
<comment type="caution">
    <text evidence="5">The sequence shown here is derived from an EMBL/GenBank/DDBJ whole genome shotgun (WGS) entry which is preliminary data.</text>
</comment>
<name>A0ABD5S5E7_9EURY</name>
<dbReference type="InterPro" id="IPR015422">
    <property type="entry name" value="PyrdxlP-dep_Trfase_small"/>
</dbReference>
<evidence type="ECO:0000313" key="6">
    <source>
        <dbReference type="Proteomes" id="UP001596328"/>
    </source>
</evidence>
<sequence length="64" mass="6739">TNADLAEAVRSECFDRGLIVELGGRDGSTVRFLPPLIVTREQVDEICEIFAASLDAVASGSDAA</sequence>
<reference evidence="5 6" key="1">
    <citation type="journal article" date="2019" name="Int. J. Syst. Evol. Microbiol.">
        <title>The Global Catalogue of Microorganisms (GCM) 10K type strain sequencing project: providing services to taxonomists for standard genome sequencing and annotation.</title>
        <authorList>
            <consortium name="The Broad Institute Genomics Platform"/>
            <consortium name="The Broad Institute Genome Sequencing Center for Infectious Disease"/>
            <person name="Wu L."/>
            <person name="Ma J."/>
        </authorList>
    </citation>
    <scope>NUCLEOTIDE SEQUENCE [LARGE SCALE GENOMIC DNA]</scope>
    <source>
        <strain evidence="5 6">NBRC 111368</strain>
    </source>
</reference>
<evidence type="ECO:0000256" key="4">
    <source>
        <dbReference type="ARBA" id="ARBA00022679"/>
    </source>
</evidence>
<dbReference type="SUPFAM" id="SSF53383">
    <property type="entry name" value="PLP-dependent transferases"/>
    <property type="match status" value="1"/>
</dbReference>
<dbReference type="PANTHER" id="PTHR43552:SF1">
    <property type="entry name" value="DIAMINOBUTYRATE--2-OXOGLUTARATE AMINOTRANSFERASE"/>
    <property type="match status" value="1"/>
</dbReference>
<evidence type="ECO:0000256" key="1">
    <source>
        <dbReference type="ARBA" id="ARBA00001933"/>
    </source>
</evidence>
<dbReference type="AlphaFoldDB" id="A0ABD5S5E7"/>
<dbReference type="InterPro" id="IPR004637">
    <property type="entry name" value="Dat"/>
</dbReference>
<proteinExistence type="inferred from homology"/>
<organism evidence="5 6">
    <name type="scientific">Halobium palmae</name>
    <dbReference type="NCBI Taxonomy" id="1776492"/>
    <lineage>
        <taxon>Archaea</taxon>
        <taxon>Methanobacteriati</taxon>
        <taxon>Methanobacteriota</taxon>
        <taxon>Stenosarchaea group</taxon>
        <taxon>Halobacteria</taxon>
        <taxon>Halobacteriales</taxon>
        <taxon>Haloferacaceae</taxon>
        <taxon>Halobium</taxon>
    </lineage>
</organism>
<dbReference type="PANTHER" id="PTHR43552">
    <property type="entry name" value="DIAMINOBUTYRATE--2-OXOGLUTARATE AMINOTRANSFERASE"/>
    <property type="match status" value="1"/>
</dbReference>
<dbReference type="GO" id="GO:0008483">
    <property type="term" value="F:transaminase activity"/>
    <property type="evidence" value="ECO:0007669"/>
    <property type="project" value="UniProtKB-KW"/>
</dbReference>
<evidence type="ECO:0000256" key="2">
    <source>
        <dbReference type="ARBA" id="ARBA00008954"/>
    </source>
</evidence>
<comment type="similarity">
    <text evidence="2">Belongs to the class-III pyridoxal-phosphate-dependent aminotransferase family.</text>
</comment>
<dbReference type="Proteomes" id="UP001596328">
    <property type="component" value="Unassembled WGS sequence"/>
</dbReference>
<dbReference type="EMBL" id="JBHSWU010001445">
    <property type="protein sequence ID" value="MFC6726846.1"/>
    <property type="molecule type" value="Genomic_DNA"/>
</dbReference>
<keyword evidence="3 5" id="KW-0032">Aminotransferase</keyword>
<evidence type="ECO:0000313" key="5">
    <source>
        <dbReference type="EMBL" id="MFC6726846.1"/>
    </source>
</evidence>
<gene>
    <name evidence="5" type="ORF">ACFQE1_21210</name>
</gene>
<keyword evidence="4" id="KW-0808">Transferase</keyword>
<dbReference type="InterPro" id="IPR015424">
    <property type="entry name" value="PyrdxlP-dep_Trfase"/>
</dbReference>
<dbReference type="Gene3D" id="3.90.1150.10">
    <property type="entry name" value="Aspartate Aminotransferase, domain 1"/>
    <property type="match status" value="1"/>
</dbReference>
<accession>A0ABD5S5E7</accession>
<protein>
    <submittedName>
        <fullName evidence="5">Aspartate aminotransferase family protein</fullName>
    </submittedName>
</protein>